<dbReference type="OrthoDB" id="464425at2"/>
<evidence type="ECO:0000256" key="1">
    <source>
        <dbReference type="ARBA" id="ARBA00004613"/>
    </source>
</evidence>
<feature type="region of interest" description="Disordered" evidence="3">
    <location>
        <begin position="1"/>
        <end position="30"/>
    </location>
</feature>
<evidence type="ECO:0000256" key="2">
    <source>
        <dbReference type="ARBA" id="ARBA00022525"/>
    </source>
</evidence>
<dbReference type="SUPFAM" id="SSF51120">
    <property type="entry name" value="beta-Roll"/>
    <property type="match status" value="2"/>
</dbReference>
<feature type="compositionally biased region" description="Low complexity" evidence="3">
    <location>
        <begin position="188"/>
        <end position="198"/>
    </location>
</feature>
<dbReference type="GO" id="GO:0005509">
    <property type="term" value="F:calcium ion binding"/>
    <property type="evidence" value="ECO:0007669"/>
    <property type="project" value="InterPro"/>
</dbReference>
<dbReference type="Proteomes" id="UP000010473">
    <property type="component" value="Chromosome"/>
</dbReference>
<accession>K9XZ85</accession>
<dbReference type="PRINTS" id="PR00313">
    <property type="entry name" value="CABNDNGRPT"/>
</dbReference>
<dbReference type="InterPro" id="IPR007280">
    <property type="entry name" value="Peptidase_C_arc/bac"/>
</dbReference>
<organism evidence="5 6">
    <name type="scientific">Stanieria cyanosphaera (strain ATCC 29371 / PCC 7437)</name>
    <dbReference type="NCBI Taxonomy" id="111780"/>
    <lineage>
        <taxon>Bacteria</taxon>
        <taxon>Bacillati</taxon>
        <taxon>Cyanobacteriota</taxon>
        <taxon>Cyanophyceae</taxon>
        <taxon>Pleurocapsales</taxon>
        <taxon>Dermocarpellaceae</taxon>
        <taxon>Stanieria</taxon>
    </lineage>
</organism>
<dbReference type="PANTHER" id="PTHR38340:SF1">
    <property type="entry name" value="S-LAYER PROTEIN"/>
    <property type="match status" value="1"/>
</dbReference>
<dbReference type="Pfam" id="PF00353">
    <property type="entry name" value="HemolysinCabind"/>
    <property type="match status" value="2"/>
</dbReference>
<dbReference type="EMBL" id="CP003653">
    <property type="protein sequence ID" value="AFZ37910.1"/>
    <property type="molecule type" value="Genomic_DNA"/>
</dbReference>
<dbReference type="PANTHER" id="PTHR38340">
    <property type="entry name" value="S-LAYER PROTEIN"/>
    <property type="match status" value="1"/>
</dbReference>
<comment type="subcellular location">
    <subcellularLocation>
        <location evidence="1">Secreted</location>
    </subcellularLocation>
</comment>
<dbReference type="InterPro" id="IPR001343">
    <property type="entry name" value="Hemolysn_Ca-bd"/>
</dbReference>
<evidence type="ECO:0000256" key="3">
    <source>
        <dbReference type="SAM" id="MobiDB-lite"/>
    </source>
</evidence>
<reference evidence="6" key="1">
    <citation type="journal article" date="2013" name="Proc. Natl. Acad. Sci. U.S.A.">
        <title>Improving the coverage of the cyanobacterial phylum using diversity-driven genome sequencing.</title>
        <authorList>
            <person name="Shih P.M."/>
            <person name="Wu D."/>
            <person name="Latifi A."/>
            <person name="Axen S.D."/>
            <person name="Fewer D.P."/>
            <person name="Talla E."/>
            <person name="Calteau A."/>
            <person name="Cai F."/>
            <person name="Tandeau de Marsac N."/>
            <person name="Rippka R."/>
            <person name="Herdman M."/>
            <person name="Sivonen K."/>
            <person name="Coursin T."/>
            <person name="Laurent T."/>
            <person name="Goodwin L."/>
            <person name="Nolan M."/>
            <person name="Davenport K.W."/>
            <person name="Han C.S."/>
            <person name="Rubin E.M."/>
            <person name="Eisen J.A."/>
            <person name="Woyke T."/>
            <person name="Gugger M."/>
            <person name="Kerfeld C.A."/>
        </authorList>
    </citation>
    <scope>NUCLEOTIDE SEQUENCE [LARGE SCALE GENOMIC DNA]</scope>
    <source>
        <strain evidence="6">ATCC 29371 / PCC 7437</strain>
    </source>
</reference>
<dbReference type="eggNOG" id="COG2931">
    <property type="taxonomic scope" value="Bacteria"/>
</dbReference>
<dbReference type="Gene3D" id="2.150.10.10">
    <property type="entry name" value="Serralysin-like metalloprotease, C-terminal"/>
    <property type="match status" value="1"/>
</dbReference>
<feature type="region of interest" description="Disordered" evidence="3">
    <location>
        <begin position="184"/>
        <end position="206"/>
    </location>
</feature>
<dbReference type="InterPro" id="IPR018511">
    <property type="entry name" value="Hemolysin-typ_Ca-bd_CS"/>
</dbReference>
<dbReference type="STRING" id="111780.Sta7437_4442"/>
<dbReference type="GO" id="GO:0005576">
    <property type="term" value="C:extracellular region"/>
    <property type="evidence" value="ECO:0007669"/>
    <property type="project" value="UniProtKB-SubCell"/>
</dbReference>
<keyword evidence="6" id="KW-1185">Reference proteome</keyword>
<dbReference type="InterPro" id="IPR011049">
    <property type="entry name" value="Serralysin-like_metalloprot_C"/>
</dbReference>
<evidence type="ECO:0000313" key="6">
    <source>
        <dbReference type="Proteomes" id="UP000010473"/>
    </source>
</evidence>
<feature type="domain" description="Peptidase C-terminal archaeal/bacterial" evidence="4">
    <location>
        <begin position="37"/>
        <end position="114"/>
    </location>
</feature>
<dbReference type="HOGENOM" id="CLU_915007_0_0_3"/>
<dbReference type="KEGG" id="scs:Sta7437_4442"/>
<keyword evidence="2" id="KW-0964">Secreted</keyword>
<proteinExistence type="predicted"/>
<dbReference type="PROSITE" id="PS00330">
    <property type="entry name" value="HEMOLYSIN_CALCIUM"/>
    <property type="match status" value="3"/>
</dbReference>
<dbReference type="InterPro" id="IPR050557">
    <property type="entry name" value="RTX_toxin/Mannuronan_C5-epim"/>
</dbReference>
<dbReference type="Pfam" id="PF04151">
    <property type="entry name" value="PPC"/>
    <property type="match status" value="1"/>
</dbReference>
<dbReference type="Gene3D" id="2.60.120.380">
    <property type="match status" value="1"/>
</dbReference>
<name>K9XZ85_STAC7</name>
<gene>
    <name evidence="5" type="ordered locus">Sta7437_4442</name>
</gene>
<evidence type="ECO:0000259" key="4">
    <source>
        <dbReference type="Pfam" id="PF04151"/>
    </source>
</evidence>
<dbReference type="AlphaFoldDB" id="K9XZ85"/>
<evidence type="ECO:0000313" key="5">
    <source>
        <dbReference type="EMBL" id="AFZ37910.1"/>
    </source>
</evidence>
<protein>
    <submittedName>
        <fullName evidence="5">Peptidase domain protein</fullName>
    </submittedName>
</protein>
<sequence length="304" mass="31958">MAIGEPNNKIADANDSGINPKGEKSFDESSVIDNSRDVDLIKFELKKGQVAIIDVDVDPQASPELDSQLRIINAAGKEILSSDNNAAIDETLGKDSYLEFTAPANGEYYVGVSGKIEGYDPVTGNIQTSYSNSGNYDLSINVFNGIKGTNNSDNLKGANQDDYITGSKGNDTLVGGNGNDFLTGGDGNDLLQGNNGSDTLTGGAGNDKLEGGKGDDFLKGGNGSDRLTGGDGADQFILSLTQTGETITDFKIDQDILRVTGVASFDDLDITQVSGNAVIKVENTTLATVEKVDIDNLTEDVFLF</sequence>
<dbReference type="RefSeq" id="WP_015195564.1">
    <property type="nucleotide sequence ID" value="NC_019748.1"/>
</dbReference>